<protein>
    <submittedName>
        <fullName evidence="1">Uncharacterized protein</fullName>
    </submittedName>
</protein>
<proteinExistence type="predicted"/>
<name>A0A7S4QX01_9DINO</name>
<reference evidence="1" key="1">
    <citation type="submission" date="2021-01" db="EMBL/GenBank/DDBJ databases">
        <authorList>
            <person name="Corre E."/>
            <person name="Pelletier E."/>
            <person name="Niang G."/>
            <person name="Scheremetjew M."/>
            <person name="Finn R."/>
            <person name="Kale V."/>
            <person name="Holt S."/>
            <person name="Cochrane G."/>
            <person name="Meng A."/>
            <person name="Brown T."/>
            <person name="Cohen L."/>
        </authorList>
    </citation>
    <scope>NUCLEOTIDE SEQUENCE</scope>
    <source>
        <strain evidence="1">CCMP3105</strain>
    </source>
</reference>
<dbReference type="InterPro" id="IPR036412">
    <property type="entry name" value="HAD-like_sf"/>
</dbReference>
<accession>A0A7S4QX01</accession>
<sequence>MGCGASASTKPYEVDLTIAGSPGGACVQGRSDAKAAPPAGMESPSFGGCAQSLVAFDVDKTVLHQGEPDEIERFLAGVGQTLANLAELGFNLAAVTGNSLSQLSSRFMQAVVQALCARRKLKCIQQFHFFCNGAAVYVHIDPARSPELADLLQRADGLEADALRAQAMACLFDESRIVRPCFLLVRYIQQCSIPDRDKGAVLEICNSEARTWWDSMGPVDGVLPQSIREAFYIATGDAEADKQLKAEAKADPVNSEASLFGPLGGAPKAATRESTAADGRQYTTSVNILPILSFRHARRQVLAPRNDPRMQVIERIRSRMRTAGLARYIVSPGGRGTIDICHHLVNKRSALVWLLRRLNIEGVEQLGEPMGVNVIYFGDEVALNGNDLPIADIPGVSVFAVNELADRVPFRTNVELPKQFSAAAGPEGTKAILDNVVMFVESRMRADGTDPWGGTSAVAAWKERRLIERVDRKVRTLTGTTPPDVMTKVTYRRLEAAAAAVTALTRRGEGLDAFAEEVLQLLNNIGMVSATVQDQQFEPLRAQGSCHEFEQTRGTRNFDHREDALMKEMSDGV</sequence>
<evidence type="ECO:0000313" key="1">
    <source>
        <dbReference type="EMBL" id="CAE4595934.1"/>
    </source>
</evidence>
<dbReference type="SUPFAM" id="SSF56784">
    <property type="entry name" value="HAD-like"/>
    <property type="match status" value="1"/>
</dbReference>
<organism evidence="1">
    <name type="scientific">Alexandrium monilatum</name>
    <dbReference type="NCBI Taxonomy" id="311494"/>
    <lineage>
        <taxon>Eukaryota</taxon>
        <taxon>Sar</taxon>
        <taxon>Alveolata</taxon>
        <taxon>Dinophyceae</taxon>
        <taxon>Gonyaulacales</taxon>
        <taxon>Pyrocystaceae</taxon>
        <taxon>Alexandrium</taxon>
    </lineage>
</organism>
<gene>
    <name evidence="1" type="ORF">AMON00008_LOCUS26624</name>
</gene>
<dbReference type="AlphaFoldDB" id="A0A7S4QX01"/>
<dbReference type="EMBL" id="HBNR01038526">
    <property type="protein sequence ID" value="CAE4595934.1"/>
    <property type="molecule type" value="Transcribed_RNA"/>
</dbReference>